<protein>
    <submittedName>
        <fullName evidence="1">Uncharacterized protein</fullName>
    </submittedName>
</protein>
<reference evidence="1 2" key="1">
    <citation type="journal article" date="2015" name="Genome Biol. Evol.">
        <title>Comparative Genomics of a Bacterivorous Green Alga Reveals Evolutionary Causalities and Consequences of Phago-Mixotrophic Mode of Nutrition.</title>
        <authorList>
            <person name="Burns J.A."/>
            <person name="Paasch A."/>
            <person name="Narechania A."/>
            <person name="Kim E."/>
        </authorList>
    </citation>
    <scope>NUCLEOTIDE SEQUENCE [LARGE SCALE GENOMIC DNA]</scope>
    <source>
        <strain evidence="1 2">PLY_AMNH</strain>
    </source>
</reference>
<evidence type="ECO:0000313" key="2">
    <source>
        <dbReference type="Proteomes" id="UP001190700"/>
    </source>
</evidence>
<evidence type="ECO:0000313" key="1">
    <source>
        <dbReference type="EMBL" id="KAK3235103.1"/>
    </source>
</evidence>
<sequence length="174" mass="20015">MVHNLETDYLSLFDSGPDDYKTWVKNKFMRMQLVVVDGQHRYDAWLDLVLDARKRKAFWDGTGTMNRSSLEGLATTITILKKETPVCVLILRLLDPKLGDEWPKEALELKNYPKELQHVLILEAISTSLSALGFDVRYFFFVLKVAKEGINVADVDKRKEFYQKYGISCNGASF</sequence>
<comment type="caution">
    <text evidence="1">The sequence shown here is derived from an EMBL/GenBank/DDBJ whole genome shotgun (WGS) entry which is preliminary data.</text>
</comment>
<dbReference type="AlphaFoldDB" id="A0AAE0ENH9"/>
<keyword evidence="2" id="KW-1185">Reference proteome</keyword>
<dbReference type="EMBL" id="LGRX02035366">
    <property type="protein sequence ID" value="KAK3235103.1"/>
    <property type="molecule type" value="Genomic_DNA"/>
</dbReference>
<dbReference type="Proteomes" id="UP001190700">
    <property type="component" value="Unassembled WGS sequence"/>
</dbReference>
<proteinExistence type="predicted"/>
<gene>
    <name evidence="1" type="ORF">CYMTET_54670</name>
</gene>
<accession>A0AAE0ENH9</accession>
<name>A0AAE0ENH9_9CHLO</name>
<organism evidence="1 2">
    <name type="scientific">Cymbomonas tetramitiformis</name>
    <dbReference type="NCBI Taxonomy" id="36881"/>
    <lineage>
        <taxon>Eukaryota</taxon>
        <taxon>Viridiplantae</taxon>
        <taxon>Chlorophyta</taxon>
        <taxon>Pyramimonadophyceae</taxon>
        <taxon>Pyramimonadales</taxon>
        <taxon>Pyramimonadaceae</taxon>
        <taxon>Cymbomonas</taxon>
    </lineage>
</organism>